<organism evidence="14 15">
    <name type="scientific">Hippea maritima (strain ATCC 700847 / DSM 10411 / MH2)</name>
    <dbReference type="NCBI Taxonomy" id="760142"/>
    <lineage>
        <taxon>Bacteria</taxon>
        <taxon>Pseudomonadati</taxon>
        <taxon>Campylobacterota</taxon>
        <taxon>Desulfurellia</taxon>
        <taxon>Desulfurellales</taxon>
        <taxon>Hippeaceae</taxon>
        <taxon>Hippea</taxon>
    </lineage>
</organism>
<keyword evidence="3 12" id="KW-1003">Cell membrane</keyword>
<feature type="active site" evidence="12">
    <location>
        <position position="131"/>
    </location>
</feature>
<feature type="transmembrane region" description="Helical" evidence="12">
    <location>
        <begin position="178"/>
        <end position="198"/>
    </location>
</feature>
<dbReference type="STRING" id="760142.Hipma_1415"/>
<name>F2LY48_HIPMA</name>
<evidence type="ECO:0000256" key="5">
    <source>
        <dbReference type="ARBA" id="ARBA00022692"/>
    </source>
</evidence>
<dbReference type="GO" id="GO:0004222">
    <property type="term" value="F:metalloendopeptidase activity"/>
    <property type="evidence" value="ECO:0007669"/>
    <property type="project" value="UniProtKB-UniRule"/>
</dbReference>
<feature type="domain" description="Peptidase M48" evidence="13">
    <location>
        <begin position="64"/>
        <end position="276"/>
    </location>
</feature>
<dbReference type="GO" id="GO:0005886">
    <property type="term" value="C:plasma membrane"/>
    <property type="evidence" value="ECO:0007669"/>
    <property type="project" value="UniProtKB-SubCell"/>
</dbReference>
<comment type="similarity">
    <text evidence="2 12">Belongs to the peptidase M48B family.</text>
</comment>
<keyword evidence="9 12" id="KW-1133">Transmembrane helix</keyword>
<keyword evidence="5 12" id="KW-0812">Transmembrane</keyword>
<dbReference type="GO" id="GO:0008270">
    <property type="term" value="F:zinc ion binding"/>
    <property type="evidence" value="ECO:0007669"/>
    <property type="project" value="UniProtKB-UniRule"/>
</dbReference>
<dbReference type="InterPro" id="IPR050083">
    <property type="entry name" value="HtpX_protease"/>
</dbReference>
<evidence type="ECO:0000256" key="6">
    <source>
        <dbReference type="ARBA" id="ARBA00022723"/>
    </source>
</evidence>
<comment type="subcellular location">
    <subcellularLocation>
        <location evidence="12">Cell inner membrane</location>
        <topology evidence="12">Multi-pass membrane protein</topology>
    </subcellularLocation>
    <subcellularLocation>
        <location evidence="1">Cell membrane</location>
        <topology evidence="1">Multi-pass membrane protein</topology>
    </subcellularLocation>
</comment>
<dbReference type="AlphaFoldDB" id="F2LY48"/>
<feature type="binding site" evidence="12">
    <location>
        <position position="130"/>
    </location>
    <ligand>
        <name>Zn(2+)</name>
        <dbReference type="ChEBI" id="CHEBI:29105"/>
        <note>catalytic</note>
    </ligand>
</feature>
<dbReference type="Gene3D" id="3.30.2010.10">
    <property type="entry name" value="Metalloproteases ('zincins'), catalytic domain"/>
    <property type="match status" value="1"/>
</dbReference>
<evidence type="ECO:0000259" key="13">
    <source>
        <dbReference type="Pfam" id="PF01435"/>
    </source>
</evidence>
<evidence type="ECO:0000256" key="3">
    <source>
        <dbReference type="ARBA" id="ARBA00022475"/>
    </source>
</evidence>
<protein>
    <recommendedName>
        <fullName evidence="12">Protease HtpX homolog</fullName>
        <ecNumber evidence="12">3.4.24.-</ecNumber>
    </recommendedName>
</protein>
<dbReference type="Pfam" id="PF01435">
    <property type="entry name" value="Peptidase_M48"/>
    <property type="match status" value="1"/>
</dbReference>
<dbReference type="HAMAP" id="MF_00188">
    <property type="entry name" value="Pept_M48_protease_HtpX"/>
    <property type="match status" value="1"/>
</dbReference>
<accession>F2LY48</accession>
<evidence type="ECO:0000313" key="15">
    <source>
        <dbReference type="Proteomes" id="UP000008139"/>
    </source>
</evidence>
<feature type="binding site" evidence="12">
    <location>
        <position position="134"/>
    </location>
    <ligand>
        <name>Zn(2+)</name>
        <dbReference type="ChEBI" id="CHEBI:29105"/>
        <note>catalytic</note>
    </ligand>
</feature>
<dbReference type="OrthoDB" id="15218at2"/>
<dbReference type="EC" id="3.4.24.-" evidence="12"/>
<evidence type="ECO:0000256" key="10">
    <source>
        <dbReference type="ARBA" id="ARBA00023049"/>
    </source>
</evidence>
<evidence type="ECO:0000256" key="8">
    <source>
        <dbReference type="ARBA" id="ARBA00022833"/>
    </source>
</evidence>
<feature type="transmembrane region" description="Helical" evidence="12">
    <location>
        <begin position="7"/>
        <end position="24"/>
    </location>
</feature>
<keyword evidence="8 12" id="KW-0862">Zinc</keyword>
<dbReference type="InterPro" id="IPR001915">
    <property type="entry name" value="Peptidase_M48"/>
</dbReference>
<keyword evidence="15" id="KW-1185">Reference proteome</keyword>
<dbReference type="PANTHER" id="PTHR43221:SF1">
    <property type="entry name" value="PROTEASE HTPX"/>
    <property type="match status" value="1"/>
</dbReference>
<dbReference type="Proteomes" id="UP000008139">
    <property type="component" value="Chromosome"/>
</dbReference>
<keyword evidence="10 12" id="KW-0482">Metalloprotease</keyword>
<evidence type="ECO:0000256" key="12">
    <source>
        <dbReference type="HAMAP-Rule" id="MF_00188"/>
    </source>
</evidence>
<feature type="transmembrane region" description="Helical" evidence="12">
    <location>
        <begin position="30"/>
        <end position="47"/>
    </location>
</feature>
<dbReference type="RefSeq" id="WP_013682401.1">
    <property type="nucleotide sequence ID" value="NC_015318.1"/>
</dbReference>
<evidence type="ECO:0000256" key="1">
    <source>
        <dbReference type="ARBA" id="ARBA00004651"/>
    </source>
</evidence>
<evidence type="ECO:0000313" key="14">
    <source>
        <dbReference type="EMBL" id="AEA34371.1"/>
    </source>
</evidence>
<dbReference type="EMBL" id="CP002606">
    <property type="protein sequence ID" value="AEA34371.1"/>
    <property type="molecule type" value="Genomic_DNA"/>
</dbReference>
<evidence type="ECO:0000256" key="11">
    <source>
        <dbReference type="ARBA" id="ARBA00023136"/>
    </source>
</evidence>
<feature type="transmembrane region" description="Helical" evidence="12">
    <location>
        <begin position="140"/>
        <end position="166"/>
    </location>
</feature>
<evidence type="ECO:0000256" key="9">
    <source>
        <dbReference type="ARBA" id="ARBA00022989"/>
    </source>
</evidence>
<proteinExistence type="inferred from homology"/>
<dbReference type="GO" id="GO:0006508">
    <property type="term" value="P:proteolysis"/>
    <property type="evidence" value="ECO:0007669"/>
    <property type="project" value="UniProtKB-KW"/>
</dbReference>
<keyword evidence="6 12" id="KW-0479">Metal-binding</keyword>
<sequence>MNTVKTVFLLTLLAGIFMFIGGLLGGKTGLIIAFILSILMNFFSYFFSDKIALTMYRAKPVSEQEAPELYAIVRKLCERANLPMPKLYIIPQAAPNAFATGRNPNHAAVAVTQGAIELLTREELMGVLGHELGHIKHRDILISTITATIASAIMMIADMIRWAAIFGGLSGDDEDHPIVLLIVALIAPFAAVLIQLAISRAREYEADKAGAVYSGNPLYLASALEKLENYARTMPFKGNPATENLFIVNPFSAKGIMNLLSTHPPIEERIRRLREMAAAGV</sequence>
<dbReference type="CDD" id="cd07336">
    <property type="entry name" value="M48B_HtpX_like"/>
    <property type="match status" value="1"/>
</dbReference>
<dbReference type="InterPro" id="IPR022919">
    <property type="entry name" value="Pept_M48_protease_HtpX"/>
</dbReference>
<dbReference type="HOGENOM" id="CLU_042266_3_0_7"/>
<reference evidence="14 15" key="1">
    <citation type="journal article" date="2011" name="Stand. Genomic Sci.">
        <title>Complete genome sequence of the thermophilic sulfur-reducer Hippea maritima type strain (MH(2)).</title>
        <authorList>
            <person name="Huntemann M."/>
            <person name="Lu M."/>
            <person name="Nolan M."/>
            <person name="Lapidus A."/>
            <person name="Lucas S."/>
            <person name="Hammon N."/>
            <person name="Deshpande S."/>
            <person name="Cheng J.F."/>
            <person name="Tapia R."/>
            <person name="Han C."/>
            <person name="Goodwin L."/>
            <person name="Pitluck S."/>
            <person name="Liolios K."/>
            <person name="Pagani I."/>
            <person name="Ivanova N."/>
            <person name="Ovchinikova G."/>
            <person name="Pati A."/>
            <person name="Chen A."/>
            <person name="Palaniappan K."/>
            <person name="Land M."/>
            <person name="Hauser L."/>
            <person name="Jeffries C.D."/>
            <person name="Detter J.C."/>
            <person name="Brambilla E.M."/>
            <person name="Rohde M."/>
            <person name="Spring S."/>
            <person name="Goker M."/>
            <person name="Woyke T."/>
            <person name="Bristow J."/>
            <person name="Eisen J.A."/>
            <person name="Markowitz V."/>
            <person name="Hugenholtz P."/>
            <person name="Kyrpides N.C."/>
            <person name="Klenk H.P."/>
            <person name="Mavromatis K."/>
        </authorList>
    </citation>
    <scope>NUCLEOTIDE SEQUENCE [LARGE SCALE GENOMIC DNA]</scope>
    <source>
        <strain evidence="15">ATCC 700847 / DSM 10411 / MH2</strain>
    </source>
</reference>
<gene>
    <name evidence="12" type="primary">htpX</name>
    <name evidence="14" type="ordered locus">Hipma_1415</name>
</gene>
<comment type="cofactor">
    <cofactor evidence="12">
        <name>Zn(2+)</name>
        <dbReference type="ChEBI" id="CHEBI:29105"/>
    </cofactor>
    <text evidence="12">Binds 1 zinc ion per subunit.</text>
</comment>
<dbReference type="KEGG" id="hmr:Hipma_1415"/>
<keyword evidence="11 12" id="KW-0472">Membrane</keyword>
<evidence type="ECO:0000256" key="2">
    <source>
        <dbReference type="ARBA" id="ARBA00009779"/>
    </source>
</evidence>
<keyword evidence="4 12" id="KW-0645">Protease</keyword>
<keyword evidence="12" id="KW-0997">Cell inner membrane</keyword>
<dbReference type="eggNOG" id="COG0501">
    <property type="taxonomic scope" value="Bacteria"/>
</dbReference>
<evidence type="ECO:0000256" key="4">
    <source>
        <dbReference type="ARBA" id="ARBA00022670"/>
    </source>
</evidence>
<dbReference type="FunCoup" id="F2LY48">
    <property type="interactions" value="205"/>
</dbReference>
<dbReference type="NCBIfam" id="NF002826">
    <property type="entry name" value="PRK03001.1"/>
    <property type="match status" value="1"/>
</dbReference>
<reference evidence="15" key="2">
    <citation type="submission" date="2011-03" db="EMBL/GenBank/DDBJ databases">
        <title>The complete genome of Hippea maritima DSM 10411.</title>
        <authorList>
            <consortium name="US DOE Joint Genome Institute (JGI-PGF)"/>
            <person name="Lucas S."/>
            <person name="Copeland A."/>
            <person name="Lapidus A."/>
            <person name="Bruce D."/>
            <person name="Goodwin L."/>
            <person name="Pitluck S."/>
            <person name="Peters L."/>
            <person name="Kyrpides N."/>
            <person name="Mavromatis K."/>
            <person name="Pagani I."/>
            <person name="Ivanova N."/>
            <person name="Mikhailova N."/>
            <person name="Lu M."/>
            <person name="Detter J.C."/>
            <person name="Tapia R."/>
            <person name="Han C."/>
            <person name="Land M."/>
            <person name="Hauser L."/>
            <person name="Markowitz V."/>
            <person name="Cheng J.-F."/>
            <person name="Hugenholtz P."/>
            <person name="Woyke T."/>
            <person name="Wu D."/>
            <person name="Spring S."/>
            <person name="Schroeder M."/>
            <person name="Brambilla E."/>
            <person name="Klenk H.-P."/>
            <person name="Eisen J.A."/>
        </authorList>
    </citation>
    <scope>NUCLEOTIDE SEQUENCE [LARGE SCALE GENOMIC DNA]</scope>
    <source>
        <strain evidence="15">ATCC 700847 / DSM 10411 / MH2</strain>
    </source>
</reference>
<dbReference type="PANTHER" id="PTHR43221">
    <property type="entry name" value="PROTEASE HTPX"/>
    <property type="match status" value="1"/>
</dbReference>
<feature type="binding site" evidence="12">
    <location>
        <position position="203"/>
    </location>
    <ligand>
        <name>Zn(2+)</name>
        <dbReference type="ChEBI" id="CHEBI:29105"/>
        <note>catalytic</note>
    </ligand>
</feature>
<dbReference type="InParanoid" id="F2LY48"/>
<keyword evidence="7 12" id="KW-0378">Hydrolase</keyword>
<evidence type="ECO:0000256" key="7">
    <source>
        <dbReference type="ARBA" id="ARBA00022801"/>
    </source>
</evidence>